<comment type="caution">
    <text evidence="7">The sequence shown here is derived from an EMBL/GenBank/DDBJ whole genome shotgun (WGS) entry which is preliminary data.</text>
</comment>
<comment type="subcellular location">
    <subcellularLocation>
        <location evidence="1">Membrane</location>
        <topology evidence="1">Single-pass membrane protein</topology>
    </subcellularLocation>
</comment>
<dbReference type="Pfam" id="PF00090">
    <property type="entry name" value="TSP_1"/>
    <property type="match status" value="1"/>
</dbReference>
<dbReference type="InterPro" id="IPR000884">
    <property type="entry name" value="TSP1_rpt"/>
</dbReference>
<dbReference type="SUPFAM" id="SSF82895">
    <property type="entry name" value="TSP-1 type 1 repeat"/>
    <property type="match status" value="1"/>
</dbReference>
<evidence type="ECO:0000256" key="3">
    <source>
        <dbReference type="ARBA" id="ARBA00022737"/>
    </source>
</evidence>
<name>A0A9W9YXG9_9CNID</name>
<dbReference type="Gene3D" id="2.20.100.10">
    <property type="entry name" value="Thrombospondin type-1 (TSP1) repeat"/>
    <property type="match status" value="1"/>
</dbReference>
<evidence type="ECO:0000313" key="7">
    <source>
        <dbReference type="EMBL" id="KAJ7369564.1"/>
    </source>
</evidence>
<dbReference type="PANTHER" id="PTHR16311">
    <property type="entry name" value="THROMBOSPONDIN TYPE I DOMAIN-CONTAINING 1"/>
    <property type="match status" value="1"/>
</dbReference>
<organism evidence="7 8">
    <name type="scientific">Desmophyllum pertusum</name>
    <dbReference type="NCBI Taxonomy" id="174260"/>
    <lineage>
        <taxon>Eukaryota</taxon>
        <taxon>Metazoa</taxon>
        <taxon>Cnidaria</taxon>
        <taxon>Anthozoa</taxon>
        <taxon>Hexacorallia</taxon>
        <taxon>Scleractinia</taxon>
        <taxon>Caryophylliina</taxon>
        <taxon>Caryophylliidae</taxon>
        <taxon>Desmophyllum</taxon>
    </lineage>
</organism>
<reference evidence="7" key="1">
    <citation type="submission" date="2023-01" db="EMBL/GenBank/DDBJ databases">
        <title>Genome assembly of the deep-sea coral Lophelia pertusa.</title>
        <authorList>
            <person name="Herrera S."/>
            <person name="Cordes E."/>
        </authorList>
    </citation>
    <scope>NUCLEOTIDE SEQUENCE</scope>
    <source>
        <strain evidence="7">USNM1676648</strain>
        <tissue evidence="7">Polyp</tissue>
    </source>
</reference>
<dbReference type="PANTHER" id="PTHR16311:SF3">
    <property type="entry name" value="THROMBOSPONDIN TYPE-1 DOMAIN-CONTAINING PROTEIN 1"/>
    <property type="match status" value="1"/>
</dbReference>
<dbReference type="Proteomes" id="UP001163046">
    <property type="component" value="Unassembled WGS sequence"/>
</dbReference>
<evidence type="ECO:0000256" key="5">
    <source>
        <dbReference type="ARBA" id="ARBA00023136"/>
    </source>
</evidence>
<keyword evidence="3" id="KW-0677">Repeat</keyword>
<protein>
    <submittedName>
        <fullName evidence="7">Uncharacterized protein</fullName>
    </submittedName>
</protein>
<sequence>MKVPGCGALLTDAIVEEKINATCPVSDSFDKSHALLNSSHAWCTSTHNTPLYLSVTLVDGGYTPWSDWTTCSISCGNGTSVRYRSCADPAPANGGENCTGESIQMKKCVGTSCPVAATSSLANVSPSPHVSPSLAYPAGRTSSVPSLIPSVDASESPAATSVQFTSTPSLSTSSFILPPPRQFPQLSV</sequence>
<accession>A0A9W9YXG9</accession>
<dbReference type="FunFam" id="2.20.100.10:FF:000007">
    <property type="entry name" value="Thrombospondin 1"/>
    <property type="match status" value="1"/>
</dbReference>
<gene>
    <name evidence="7" type="ORF">OS493_038036</name>
</gene>
<dbReference type="InterPro" id="IPR036383">
    <property type="entry name" value="TSP1_rpt_sf"/>
</dbReference>
<keyword evidence="5" id="KW-0472">Membrane</keyword>
<dbReference type="AlphaFoldDB" id="A0A9W9YXG9"/>
<keyword evidence="8" id="KW-1185">Reference proteome</keyword>
<evidence type="ECO:0000256" key="4">
    <source>
        <dbReference type="ARBA" id="ARBA00022989"/>
    </source>
</evidence>
<dbReference type="InterPro" id="IPR038877">
    <property type="entry name" value="THSD1"/>
</dbReference>
<evidence type="ECO:0000256" key="1">
    <source>
        <dbReference type="ARBA" id="ARBA00004167"/>
    </source>
</evidence>
<evidence type="ECO:0000256" key="2">
    <source>
        <dbReference type="ARBA" id="ARBA00022692"/>
    </source>
</evidence>
<evidence type="ECO:0000313" key="8">
    <source>
        <dbReference type="Proteomes" id="UP001163046"/>
    </source>
</evidence>
<evidence type="ECO:0000256" key="6">
    <source>
        <dbReference type="ARBA" id="ARBA00023157"/>
    </source>
</evidence>
<dbReference type="GO" id="GO:0071944">
    <property type="term" value="C:cell periphery"/>
    <property type="evidence" value="ECO:0007669"/>
    <property type="project" value="TreeGrafter"/>
</dbReference>
<proteinExistence type="predicted"/>
<dbReference type="SMART" id="SM00209">
    <property type="entry name" value="TSP1"/>
    <property type="match status" value="1"/>
</dbReference>
<dbReference type="PROSITE" id="PS50092">
    <property type="entry name" value="TSP1"/>
    <property type="match status" value="1"/>
</dbReference>
<dbReference type="OrthoDB" id="5966059at2759"/>
<keyword evidence="4" id="KW-1133">Transmembrane helix</keyword>
<keyword evidence="2" id="KW-0812">Transmembrane</keyword>
<dbReference type="PRINTS" id="PR01705">
    <property type="entry name" value="TSP1REPEAT"/>
</dbReference>
<dbReference type="EMBL" id="MU826908">
    <property type="protein sequence ID" value="KAJ7369564.1"/>
    <property type="molecule type" value="Genomic_DNA"/>
</dbReference>
<keyword evidence="6" id="KW-1015">Disulfide bond</keyword>
<dbReference type="GO" id="GO:0016020">
    <property type="term" value="C:membrane"/>
    <property type="evidence" value="ECO:0007669"/>
    <property type="project" value="UniProtKB-SubCell"/>
</dbReference>